<dbReference type="Pfam" id="PF15044">
    <property type="entry name" value="CLU_N"/>
    <property type="match status" value="1"/>
</dbReference>
<dbReference type="OMA" id="HRERCIF"/>
<evidence type="ECO:0000313" key="5">
    <source>
        <dbReference type="WBParaSite" id="NBR_0000225601-mRNA-1"/>
    </source>
</evidence>
<organism evidence="5">
    <name type="scientific">Nippostrongylus brasiliensis</name>
    <name type="common">Rat hookworm</name>
    <dbReference type="NCBI Taxonomy" id="27835"/>
    <lineage>
        <taxon>Eukaryota</taxon>
        <taxon>Metazoa</taxon>
        <taxon>Ecdysozoa</taxon>
        <taxon>Nematoda</taxon>
        <taxon>Chromadorea</taxon>
        <taxon>Rhabditida</taxon>
        <taxon>Rhabditina</taxon>
        <taxon>Rhabditomorpha</taxon>
        <taxon>Strongyloidea</taxon>
        <taxon>Heligmosomidae</taxon>
        <taxon>Nippostrongylus</taxon>
    </lineage>
</organism>
<dbReference type="STRING" id="27835.A0A0N4XIA4"/>
<sequence length="665" mass="74710">CFSLQLNGVGLDNFTEIRAIPDLVDGSVLHVVEEPYTMREARVHIRHVRDLIRHTDQAEAASAVDMSSLSFLTSVNLQERGDKEKPFDGLPPEYVVPGTKERSLAPMLAHSAKPKPAIRNMGISPYNPPPGYRKVKGDVLYLYVDTVEKRRLHITCCTKGFFVNSSTDEVFNAQPSSQNKAVYHSLVDLLNVLSPGFKKMYPTLIKKRNERHMLDRLPTPYPVHSWLSPCQEVVEDSIRADDASQPHRVGFEDHLPGQIRDWNEELQTTHEMARGSLPERVTRDRSIFKIHGDFIGAAIKGAIAVVDGNVMAINPADEPRTHMFIWNNIFFSLGFDVKDHYKELGGDAAAFAATSADLQGVRAYAALDNCKLCTLGMAIIDYRGYRVTAQSIIPGILDKEQEQSVVYGSVDFGKTVVSSEKYHELLEASAKDLKLLPHEVVIDDEGNTAKLFTSYETKGIIGNDGRYYVLDLLRTMPPDVHYLQDAEVSEKSKALGFPRPFPHKLATLLIIYLIFMQFFVMSQAAEAVHSLRDDTFDIRFNPDCFSTTVKHAPSEDLEKQRRLVVEAAEYLITTQLPEFVSSCVDFTVTPIDGESLCDLMHARGINMRYLGDVVSKVSSDISLIYMDGMAISSHKLKLTQVSFCLNHAQTLENFRIEKRRLFCCV</sequence>
<dbReference type="InterPro" id="IPR023231">
    <property type="entry name" value="GSKIP_dom_sf"/>
</dbReference>
<keyword evidence="1" id="KW-0963">Cytoplasm</keyword>
<dbReference type="InterPro" id="IPR028275">
    <property type="entry name" value="CLU_N"/>
</dbReference>
<evidence type="ECO:0000259" key="2">
    <source>
        <dbReference type="PROSITE" id="PS51823"/>
    </source>
</evidence>
<protein>
    <submittedName>
        <fullName evidence="5">Clustered mitochondria protein homolog (inferred by orthology to a C. elegans protein)</fullName>
    </submittedName>
</protein>
<dbReference type="InterPro" id="IPR033646">
    <property type="entry name" value="CLU-central"/>
</dbReference>
<dbReference type="PANTHER" id="PTHR12601">
    <property type="entry name" value="EUKARYOTIC TRANSLATION INITIATION FACTOR 3 SUBUNIT EIF-3"/>
    <property type="match status" value="1"/>
</dbReference>
<dbReference type="GO" id="GO:0048312">
    <property type="term" value="P:intracellular distribution of mitochondria"/>
    <property type="evidence" value="ECO:0007669"/>
    <property type="project" value="TreeGrafter"/>
</dbReference>
<dbReference type="PROSITE" id="PS51823">
    <property type="entry name" value="CLU"/>
    <property type="match status" value="1"/>
</dbReference>
<dbReference type="EMBL" id="UYSL01002439">
    <property type="protein sequence ID" value="VDL65846.1"/>
    <property type="molecule type" value="Genomic_DNA"/>
</dbReference>
<dbReference type="InterPro" id="IPR027523">
    <property type="entry name" value="CLU_prot"/>
</dbReference>
<reference evidence="3 4" key="2">
    <citation type="submission" date="2018-11" db="EMBL/GenBank/DDBJ databases">
        <authorList>
            <consortium name="Pathogen Informatics"/>
        </authorList>
    </citation>
    <scope>NUCLEOTIDE SEQUENCE [LARGE SCALE GENOMIC DNA]</scope>
</reference>
<evidence type="ECO:0000256" key="1">
    <source>
        <dbReference type="ARBA" id="ARBA00022490"/>
    </source>
</evidence>
<gene>
    <name evidence="3" type="ORF">NBR_LOCUS2257</name>
</gene>
<dbReference type="SUPFAM" id="SSF103107">
    <property type="entry name" value="Hypothetical protein c14orf129, hspc210"/>
    <property type="match status" value="1"/>
</dbReference>
<dbReference type="AlphaFoldDB" id="A0A0N4XIA4"/>
<dbReference type="InterPro" id="IPR007967">
    <property type="entry name" value="GSKIP_dom"/>
</dbReference>
<dbReference type="GO" id="GO:0003729">
    <property type="term" value="F:mRNA binding"/>
    <property type="evidence" value="ECO:0007669"/>
    <property type="project" value="TreeGrafter"/>
</dbReference>
<dbReference type="InterPro" id="IPR025697">
    <property type="entry name" value="CLU_dom"/>
</dbReference>
<dbReference type="Proteomes" id="UP000271162">
    <property type="component" value="Unassembled WGS sequence"/>
</dbReference>
<dbReference type="Pfam" id="PF05303">
    <property type="entry name" value="GSKIP_dom"/>
    <property type="match status" value="1"/>
</dbReference>
<proteinExistence type="predicted"/>
<dbReference type="Pfam" id="PF12807">
    <property type="entry name" value="eIF3_p135"/>
    <property type="match status" value="1"/>
</dbReference>
<reference evidence="5" key="1">
    <citation type="submission" date="2017-02" db="UniProtKB">
        <authorList>
            <consortium name="WormBaseParasite"/>
        </authorList>
    </citation>
    <scope>IDENTIFICATION</scope>
</reference>
<keyword evidence="4" id="KW-1185">Reference proteome</keyword>
<accession>A0A0N4XIA4</accession>
<dbReference type="PANTHER" id="PTHR12601:SF6">
    <property type="entry name" value="CLUSTERED MITOCHONDRIA PROTEIN HOMOLOG"/>
    <property type="match status" value="1"/>
</dbReference>
<dbReference type="GO" id="GO:0005737">
    <property type="term" value="C:cytoplasm"/>
    <property type="evidence" value="ECO:0007669"/>
    <property type="project" value="TreeGrafter"/>
</dbReference>
<evidence type="ECO:0000313" key="3">
    <source>
        <dbReference type="EMBL" id="VDL65846.1"/>
    </source>
</evidence>
<dbReference type="Gene3D" id="3.30.2280.10">
    <property type="entry name" value="Hypothetical protein (hspc210)"/>
    <property type="match status" value="1"/>
</dbReference>
<evidence type="ECO:0000313" key="4">
    <source>
        <dbReference type="Proteomes" id="UP000271162"/>
    </source>
</evidence>
<feature type="domain" description="Clu" evidence="2">
    <location>
        <begin position="240"/>
        <end position="483"/>
    </location>
</feature>
<dbReference type="FunFam" id="3.30.2280.10:FF:000002">
    <property type="entry name" value="Clustered mitochondria protein homolog"/>
    <property type="match status" value="1"/>
</dbReference>
<name>A0A0N4XIA4_NIPBR</name>
<dbReference type="WBParaSite" id="NBR_0000225601-mRNA-1">
    <property type="protein sequence ID" value="NBR_0000225601-mRNA-1"/>
    <property type="gene ID" value="NBR_0000225601"/>
</dbReference>
<dbReference type="Pfam" id="PF13236">
    <property type="entry name" value="CLU"/>
    <property type="match status" value="1"/>
</dbReference>